<protein>
    <submittedName>
        <fullName evidence="3">Uncharacterized protein</fullName>
    </submittedName>
</protein>
<keyword evidence="1" id="KW-1133">Transmembrane helix</keyword>
<evidence type="ECO:0000313" key="2">
    <source>
        <dbReference type="EMBL" id="MEZ0452930.1"/>
    </source>
</evidence>
<reference evidence="3 4" key="1">
    <citation type="submission" date="2019-05" db="EMBL/GenBank/DDBJ databases">
        <authorList>
            <consortium name="Pathogen Informatics"/>
        </authorList>
    </citation>
    <scope>NUCLEOTIDE SEQUENCE [LARGE SCALE GENOMIC DNA]</scope>
    <source>
        <strain evidence="3 4">NCTC11429</strain>
    </source>
</reference>
<dbReference type="AlphaFoldDB" id="A0A4U9W156"/>
<gene>
    <name evidence="2" type="ORF">ABTW24_15140</name>
    <name evidence="3" type="ORF">NCTC11429_04201</name>
</gene>
<dbReference type="GeneID" id="78464813"/>
<organism evidence="3 4">
    <name type="scientific">Sphingobacterium thalpophilum</name>
    <dbReference type="NCBI Taxonomy" id="259"/>
    <lineage>
        <taxon>Bacteria</taxon>
        <taxon>Pseudomonadati</taxon>
        <taxon>Bacteroidota</taxon>
        <taxon>Sphingobacteriia</taxon>
        <taxon>Sphingobacteriales</taxon>
        <taxon>Sphingobacteriaceae</taxon>
        <taxon>Sphingobacterium</taxon>
    </lineage>
</organism>
<proteinExistence type="predicted"/>
<dbReference type="RefSeq" id="WP_028069595.1">
    <property type="nucleotide sequence ID" value="NZ_CP141191.1"/>
</dbReference>
<evidence type="ECO:0000313" key="4">
    <source>
        <dbReference type="Proteomes" id="UP000308196"/>
    </source>
</evidence>
<reference evidence="2 5" key="2">
    <citation type="submission" date="2024-06" db="EMBL/GenBank/DDBJ databases">
        <title>Soil Sphingobacterium thalpophilum.</title>
        <authorList>
            <person name="Yang J."/>
            <person name="Li J."/>
        </authorList>
    </citation>
    <scope>NUCLEOTIDE SEQUENCE [LARGE SCALE GENOMIC DNA]</scope>
    <source>
        <strain evidence="2 5">22g91tb</strain>
    </source>
</reference>
<keyword evidence="1" id="KW-0812">Transmembrane</keyword>
<dbReference type="STRING" id="1123265.GCA_000686625_02445"/>
<dbReference type="KEGG" id="stha:NCTC11429_04201"/>
<evidence type="ECO:0000313" key="3">
    <source>
        <dbReference type="EMBL" id="VTR50864.1"/>
    </source>
</evidence>
<feature type="transmembrane region" description="Helical" evidence="1">
    <location>
        <begin position="89"/>
        <end position="107"/>
    </location>
</feature>
<dbReference type="Proteomes" id="UP000308196">
    <property type="component" value="Chromosome"/>
</dbReference>
<dbReference type="EMBL" id="LR590484">
    <property type="protein sequence ID" value="VTR50864.1"/>
    <property type="molecule type" value="Genomic_DNA"/>
</dbReference>
<evidence type="ECO:0000256" key="1">
    <source>
        <dbReference type="SAM" id="Phobius"/>
    </source>
</evidence>
<keyword evidence="5" id="KW-1185">Reference proteome</keyword>
<dbReference type="EMBL" id="JBEOQB010000004">
    <property type="protein sequence ID" value="MEZ0452930.1"/>
    <property type="molecule type" value="Genomic_DNA"/>
</dbReference>
<keyword evidence="1" id="KW-0472">Membrane</keyword>
<sequence length="132" mass="15365">MKAVIAIICFIGFLLIRSGNSHVVRNDSDRPAISFMYQHGDDQHKDKIASAVYLDSRTEGNLPTENPLIEDFDSENFQLTRNLQMASDFVTLVFFAVVLFIFVFRYAKKIPFCNFSAYLHPHLYLLQRNWRI</sequence>
<dbReference type="Proteomes" id="UP001566204">
    <property type="component" value="Unassembled WGS sequence"/>
</dbReference>
<accession>A0A4U9W156</accession>
<name>A0A4U9W156_9SPHI</name>
<evidence type="ECO:0000313" key="5">
    <source>
        <dbReference type="Proteomes" id="UP001566204"/>
    </source>
</evidence>